<evidence type="ECO:0000256" key="4">
    <source>
        <dbReference type="SAM" id="MobiDB-lite"/>
    </source>
</evidence>
<feature type="region of interest" description="Disordered" evidence="4">
    <location>
        <begin position="148"/>
        <end position="181"/>
    </location>
</feature>
<dbReference type="Pfam" id="PF02814">
    <property type="entry name" value="UreE_N"/>
    <property type="match status" value="1"/>
</dbReference>
<reference evidence="6 7" key="1">
    <citation type="submission" date="2019-03" db="EMBL/GenBank/DDBJ databases">
        <title>Genomic Encyclopedia of Type Strains, Phase IV (KMG-IV): sequencing the most valuable type-strain genomes for metagenomic binning, comparative biology and taxonomic classification.</title>
        <authorList>
            <person name="Goeker M."/>
        </authorList>
    </citation>
    <scope>NUCLEOTIDE SEQUENCE [LARGE SCALE GENOMIC DNA]</scope>
    <source>
        <strain evidence="6 7">DSM 102969</strain>
    </source>
</reference>
<sequence>MLRLHGIVGDRRDPALADRLHDLAHADAVEYLFVAEADLGRGRLRAVTDRGTDCAVSLERGETLYDGAVLALGADRAVVVRAGAPRLLRLSARDDAAALRLGFMAGHLHWRVRFDGADLVVLLDGPAADYTARISALIDEGAVSVAADDSAEGPDHGHGEDGHEHHHHHHPHPHGPHGHGD</sequence>
<keyword evidence="3" id="KW-0143">Chaperone</keyword>
<evidence type="ECO:0000256" key="1">
    <source>
        <dbReference type="ARBA" id="ARBA00022490"/>
    </source>
</evidence>
<feature type="compositionally biased region" description="Basic and acidic residues" evidence="4">
    <location>
        <begin position="153"/>
        <end position="164"/>
    </location>
</feature>
<evidence type="ECO:0000256" key="3">
    <source>
        <dbReference type="ARBA" id="ARBA00023186"/>
    </source>
</evidence>
<dbReference type="InterPro" id="IPR004029">
    <property type="entry name" value="UreE_N"/>
</dbReference>
<comment type="caution">
    <text evidence="6">The sequence shown here is derived from an EMBL/GenBank/DDBJ whole genome shotgun (WGS) entry which is preliminary data.</text>
</comment>
<keyword evidence="1" id="KW-0963">Cytoplasm</keyword>
<dbReference type="AlphaFoldDB" id="A0A4R6R5C5"/>
<dbReference type="InterPro" id="IPR012406">
    <property type="entry name" value="UreE"/>
</dbReference>
<feature type="domain" description="UreE urease accessory N-terminal" evidence="5">
    <location>
        <begin position="16"/>
        <end position="78"/>
    </location>
</feature>
<dbReference type="EMBL" id="SNXY01000013">
    <property type="protein sequence ID" value="TDP81131.1"/>
    <property type="molecule type" value="Genomic_DNA"/>
</dbReference>
<keyword evidence="2" id="KW-0533">Nickel</keyword>
<evidence type="ECO:0000313" key="6">
    <source>
        <dbReference type="EMBL" id="TDP81131.1"/>
    </source>
</evidence>
<dbReference type="NCBIfam" id="NF009752">
    <property type="entry name" value="PRK13261.1-2"/>
    <property type="match status" value="1"/>
</dbReference>
<protein>
    <submittedName>
        <fullName evidence="6">Urease accessory protein</fullName>
    </submittedName>
</protein>
<evidence type="ECO:0000256" key="2">
    <source>
        <dbReference type="ARBA" id="ARBA00022596"/>
    </source>
</evidence>
<organism evidence="6 7">
    <name type="scientific">Oharaeibacter diazotrophicus</name>
    <dbReference type="NCBI Taxonomy" id="1920512"/>
    <lineage>
        <taxon>Bacteria</taxon>
        <taxon>Pseudomonadati</taxon>
        <taxon>Pseudomonadota</taxon>
        <taxon>Alphaproteobacteria</taxon>
        <taxon>Hyphomicrobiales</taxon>
        <taxon>Pleomorphomonadaceae</taxon>
        <taxon>Oharaeibacter</taxon>
    </lineage>
</organism>
<dbReference type="InterPro" id="IPR036118">
    <property type="entry name" value="UreE_N_sf"/>
</dbReference>
<name>A0A4R6R5C5_9HYPH</name>
<dbReference type="GO" id="GO:0005737">
    <property type="term" value="C:cytoplasm"/>
    <property type="evidence" value="ECO:0007669"/>
    <property type="project" value="InterPro"/>
</dbReference>
<dbReference type="GO" id="GO:0016151">
    <property type="term" value="F:nickel cation binding"/>
    <property type="evidence" value="ECO:0007669"/>
    <property type="project" value="InterPro"/>
</dbReference>
<dbReference type="Proteomes" id="UP000294547">
    <property type="component" value="Unassembled WGS sequence"/>
</dbReference>
<dbReference type="SMART" id="SM00988">
    <property type="entry name" value="UreE_N"/>
    <property type="match status" value="1"/>
</dbReference>
<keyword evidence="7" id="KW-1185">Reference proteome</keyword>
<dbReference type="OrthoDB" id="7376380at2"/>
<gene>
    <name evidence="6" type="ORF">EDD54_4464</name>
</gene>
<evidence type="ECO:0000259" key="5">
    <source>
        <dbReference type="SMART" id="SM00988"/>
    </source>
</evidence>
<proteinExistence type="predicted"/>
<feature type="compositionally biased region" description="Basic residues" evidence="4">
    <location>
        <begin position="165"/>
        <end position="181"/>
    </location>
</feature>
<accession>A0A4R6R5C5</accession>
<dbReference type="Gene3D" id="2.60.260.20">
    <property type="entry name" value="Urease metallochaperone UreE, N-terminal domain"/>
    <property type="match status" value="1"/>
</dbReference>
<evidence type="ECO:0000313" key="7">
    <source>
        <dbReference type="Proteomes" id="UP000294547"/>
    </source>
</evidence>
<dbReference type="SUPFAM" id="SSF69287">
    <property type="entry name" value="Urease metallochaperone UreE, N-terminal domain"/>
    <property type="match status" value="1"/>
</dbReference>
<dbReference type="GO" id="GO:0006457">
    <property type="term" value="P:protein folding"/>
    <property type="evidence" value="ECO:0007669"/>
    <property type="project" value="InterPro"/>
</dbReference>
<dbReference type="RefSeq" id="WP_126542052.1">
    <property type="nucleotide sequence ID" value="NZ_BSPM01000003.1"/>
</dbReference>
<dbReference type="PIRSF" id="PIRSF036402">
    <property type="entry name" value="Ureas_acces_UreE"/>
    <property type="match status" value="1"/>
</dbReference>